<comment type="caution">
    <text evidence="1">The sequence shown here is derived from an EMBL/GenBank/DDBJ whole genome shotgun (WGS) entry which is preliminary data.</text>
</comment>
<accession>A0ABQ9WZ47</accession>
<dbReference type="EMBL" id="JARBJD010000285">
    <property type="protein sequence ID" value="KAK2944780.1"/>
    <property type="molecule type" value="Genomic_DNA"/>
</dbReference>
<organism evidence="1 2">
    <name type="scientific">Blattamonas nauphoetae</name>
    <dbReference type="NCBI Taxonomy" id="2049346"/>
    <lineage>
        <taxon>Eukaryota</taxon>
        <taxon>Metamonada</taxon>
        <taxon>Preaxostyla</taxon>
        <taxon>Oxymonadida</taxon>
        <taxon>Blattamonas</taxon>
    </lineage>
</organism>
<gene>
    <name evidence="1" type="ORF">BLNAU_20313</name>
</gene>
<sequence>MESFIFQVIGQKLAMIEVDSSTLSVSECTIITESSSSPLLISSGGGFSSSSLSILSSKYERLNERVMSLPPLTSLVVPSQQRSFTRDLSMDSFSAVTNVVFGSGLHLDDILLHLGTGPLFDFGVLNSLFTDVSSPMITLTESSLRNVSSLAPETTQRLFPRARQILVSCGVEQSTNHFSGTAIADVNMCGSFLASNSSFTKCTSNLVASDTHPSSPSIRLIGLFHYRPRNSSTKHSLSERLWHLLESQKIKDLTYNSIYTEVTVAFEGIDFSAALACTLTFKNIKSTKTDTFEVTFKTDQTGSGVLEMWNADGTSKVQQGETYEIIGATSTVHPSLVFNGGMTFKVIDPLARVVSVGTAINGDDLNTTTIHFDGENMASGSYAVSLTDATILSESGKTVNVDAEIVFDSKTVGSMKVDLYPTPQLITGHTYTITSFTKPASVTDIVINHVKTLSMPSKRSRLERITKVEHLNAEKEIRLSWEGSVMTNGPYTVTLSVNGSSTTTLTLTFNSDGTTSTTSETLYESAANGLEYNTKYVVTGVKDKSNQKVIVNSGITFTTVPEPTRLLLLSGPVDSVGKNSTVLTLTGHQVAAGSATLTVVLSSVVAGKETDSDKITLPASFTRSGDSSTGTVSIAMYPTPKLAFDQTYRIVSLSSAKYIDIPLTFRMPVESARLEKVASVAHLNAEKDIYLKWEGRVLKNGPYIVTLSVNGSATTTLTLTFDTNGAKATTTETLYKTPSSNLRYNTKYDVTEVKDQSNQKVIVNSGITFTTVPEHTRLLSISSQVNGTDLNTTTLTLSGHQIPVGSATLTVCLSSVVAGKETDSDKITLQMSFTRSGDVSIGTLSISLYPTPKLAFDQTYRIVSLSSAKYIDTVLTFTTPSRPGRIISVEPLTYDDLETEVTITVTGLHCASTDLVIVLKNEGTSAETKLTFKWISDQKFACTASVWSGTGNSELVPGTTYTLVKTESSTVFVHSGP</sequence>
<protein>
    <submittedName>
        <fullName evidence="1">Uncharacterized protein</fullName>
    </submittedName>
</protein>
<dbReference type="Proteomes" id="UP001281761">
    <property type="component" value="Unassembled WGS sequence"/>
</dbReference>
<reference evidence="1 2" key="1">
    <citation type="journal article" date="2022" name="bioRxiv">
        <title>Genomics of Preaxostyla Flagellates Illuminates Evolutionary Transitions and the Path Towards Mitochondrial Loss.</title>
        <authorList>
            <person name="Novak L.V.F."/>
            <person name="Treitli S.C."/>
            <person name="Pyrih J."/>
            <person name="Halakuc P."/>
            <person name="Pipaliya S.V."/>
            <person name="Vacek V."/>
            <person name="Brzon O."/>
            <person name="Soukal P."/>
            <person name="Eme L."/>
            <person name="Dacks J.B."/>
            <person name="Karnkowska A."/>
            <person name="Elias M."/>
            <person name="Hampl V."/>
        </authorList>
    </citation>
    <scope>NUCLEOTIDE SEQUENCE [LARGE SCALE GENOMIC DNA]</scope>
    <source>
        <strain evidence="1">NAU3</strain>
        <tissue evidence="1">Gut</tissue>
    </source>
</reference>
<evidence type="ECO:0000313" key="2">
    <source>
        <dbReference type="Proteomes" id="UP001281761"/>
    </source>
</evidence>
<proteinExistence type="predicted"/>
<name>A0ABQ9WZ47_9EUKA</name>
<keyword evidence="2" id="KW-1185">Reference proteome</keyword>
<evidence type="ECO:0000313" key="1">
    <source>
        <dbReference type="EMBL" id="KAK2944780.1"/>
    </source>
</evidence>